<name>A0ABQ3PJP6_9ACTN</name>
<keyword evidence="2" id="KW-1185">Reference proteome</keyword>
<dbReference type="InterPro" id="IPR026325">
    <property type="entry name" value="DUF932"/>
</dbReference>
<organism evidence="1 2">
    <name type="scientific">Streptomyces hydrogenans</name>
    <dbReference type="NCBI Taxonomy" id="1873719"/>
    <lineage>
        <taxon>Bacteria</taxon>
        <taxon>Bacillati</taxon>
        <taxon>Actinomycetota</taxon>
        <taxon>Actinomycetes</taxon>
        <taxon>Kitasatosporales</taxon>
        <taxon>Streptomycetaceae</taxon>
        <taxon>Streptomyces</taxon>
    </lineage>
</organism>
<dbReference type="InterPro" id="IPR017686">
    <property type="entry name" value="Phg/plasmid-like_prot"/>
</dbReference>
<evidence type="ECO:0000313" key="2">
    <source>
        <dbReference type="Proteomes" id="UP001052739"/>
    </source>
</evidence>
<evidence type="ECO:0000313" key="1">
    <source>
        <dbReference type="EMBL" id="GHI25227.1"/>
    </source>
</evidence>
<accession>A0ABQ3PJP6</accession>
<comment type="caution">
    <text evidence="1">The sequence shown here is derived from an EMBL/GenBank/DDBJ whole genome shotgun (WGS) entry which is preliminary data.</text>
</comment>
<protein>
    <recommendedName>
        <fullName evidence="3">DUF932 domain-containing protein</fullName>
    </recommendedName>
</protein>
<proteinExistence type="predicted"/>
<dbReference type="EMBL" id="BNDW01000068">
    <property type="protein sequence ID" value="GHI25227.1"/>
    <property type="molecule type" value="Genomic_DNA"/>
</dbReference>
<evidence type="ECO:0008006" key="3">
    <source>
        <dbReference type="Google" id="ProtNLM"/>
    </source>
</evidence>
<dbReference type="Pfam" id="PF06067">
    <property type="entry name" value="DUF932"/>
    <property type="match status" value="1"/>
</dbReference>
<reference evidence="1" key="1">
    <citation type="submission" date="2024-05" db="EMBL/GenBank/DDBJ databases">
        <title>Whole genome shotgun sequence of Streptomyces hydrogenans NBRC 13475.</title>
        <authorList>
            <person name="Komaki H."/>
            <person name="Tamura T."/>
        </authorList>
    </citation>
    <scope>NUCLEOTIDE SEQUENCE</scope>
    <source>
        <strain evidence="1">NBRC 13475</strain>
    </source>
</reference>
<sequence>MTNAWAPTVSWGLGAASRTNRARKGDVMSRETLEWLSNNTLIGFTDKRGHAWHHRAGDDNTYAGAIPVEDVHKRLFDWEAVKVSATYEWGGERIKAQRSPWVRSDTGAELGAFKDGYQGHQYGVWLLDNVATILDDTLQVGSAGLLRGGAVAWVSVEVPENVVTPEGVTFRPSLMARTSFDGSIATTYGRHITNVVCDNTMAVAAGEHGGQIYKVKSTRNSLDRIPEVRDALGIVYSMADDFQAEVRRLTAVKVDDGTWERIVADMVPMPEGPATTKGEKATATRATAKRDVMMRLWRHDERVAPWAGTAFGAWQAFNTYGQHEGQVRGVSRQERNMLNTVNGTIESEDAATVRRILERV</sequence>
<dbReference type="NCBIfam" id="TIGR03299">
    <property type="entry name" value="LGT_TIGR03299"/>
    <property type="match status" value="1"/>
</dbReference>
<gene>
    <name evidence="1" type="ORF">Shyd_65980</name>
</gene>
<dbReference type="Proteomes" id="UP001052739">
    <property type="component" value="Unassembled WGS sequence"/>
</dbReference>